<dbReference type="EMBL" id="PP711846">
    <property type="protein sequence ID" value="XBH23663.1"/>
    <property type="molecule type" value="Genomic_DNA"/>
</dbReference>
<feature type="region of interest" description="Disordered" evidence="1">
    <location>
        <begin position="1"/>
        <end position="26"/>
    </location>
</feature>
<reference evidence="2" key="2">
    <citation type="submission" date="2024-02" db="EMBL/GenBank/DDBJ databases">
        <authorList>
            <person name="Hu B."/>
        </authorList>
    </citation>
    <scope>NUCLEOTIDE SEQUENCE</scope>
    <source>
        <strain evidence="2">9A/Kenya/BAT267/2015</strain>
    </source>
</reference>
<accession>A0AAU7E1R2</accession>
<reference evidence="2" key="1">
    <citation type="journal article" date="2024" name="Microbiome">
        <title>Substantial viral diversity in bats and rodents from East Africa: insights into evolution, recombination, and cocirculation.</title>
        <authorList>
            <person name="Wang D."/>
            <person name="Yang X."/>
            <person name="Ren Z."/>
            <person name="Hu B."/>
            <person name="Zhao H."/>
            <person name="Yang K."/>
            <person name="Shi P."/>
            <person name="Zhang Z."/>
            <person name="Feng Q."/>
            <person name="Nawenja C.V."/>
            <person name="Obanda V."/>
            <person name="Robert K."/>
            <person name="Nalikka B."/>
            <person name="Waruhiu C.N."/>
            <person name="Ochola G.O."/>
            <person name="Onyuok S.O."/>
            <person name="Ochieng H."/>
            <person name="Li B."/>
            <person name="Zhu Y."/>
            <person name="Si H."/>
            <person name="Yin J."/>
            <person name="Kristiansen K."/>
            <person name="Jin X."/>
            <person name="Xu X."/>
            <person name="Xiao M."/>
            <person name="Agwanda B."/>
            <person name="Ommeh S."/>
            <person name="Li J."/>
            <person name="Shi Z.L."/>
        </authorList>
    </citation>
    <scope>NUCLEOTIDE SEQUENCE</scope>
    <source>
        <strain evidence="2">9A/Kenya/BAT267/2015</strain>
    </source>
</reference>
<organism evidence="2">
    <name type="scientific">Coleura bat parvovirus</name>
    <dbReference type="NCBI Taxonomy" id="3141917"/>
    <lineage>
        <taxon>Viruses</taxon>
        <taxon>Monodnaviria</taxon>
        <taxon>Shotokuvirae</taxon>
        <taxon>Cossaviricota</taxon>
        <taxon>Quintoviricetes</taxon>
        <taxon>Piccovirales</taxon>
        <taxon>Parvoviridae</taxon>
    </lineage>
</organism>
<evidence type="ECO:0000313" key="2">
    <source>
        <dbReference type="EMBL" id="XBH23663.1"/>
    </source>
</evidence>
<feature type="compositionally biased region" description="Low complexity" evidence="1">
    <location>
        <begin position="11"/>
        <end position="21"/>
    </location>
</feature>
<evidence type="ECO:0000256" key="1">
    <source>
        <dbReference type="SAM" id="MobiDB-lite"/>
    </source>
</evidence>
<name>A0AAU7E1R2_9VIRU</name>
<protein>
    <submittedName>
        <fullName evidence="2">Structural protein</fullName>
    </submittedName>
</protein>
<proteinExistence type="predicted"/>
<sequence length="285" mass="31038">MGEYIALDGFSSSSSSASTSTETLFQQPTERTGLINRTRVHPGYGASRLPITPTAAAGAAGAQYDPIFQTQLGVAAATGNPLGLFKSRDEYYESVPWELRRLPLADRQRLIKPYNRPWNKETKAEFARHWKLVNPRAGQERLQKQQVEARWKAEVKARESANLADGQPAWYGRAPTLPFTNNLGPGNRISPATNAADAIAQGHDLHYQDAKKDSDVLQADREAISQFAHEAVQGSDPVSRLHAAVGAVGLGIKHTVESLTGKVLYGKQCLDLLDLTLGIDLIGIV</sequence>